<dbReference type="GO" id="GO:0016020">
    <property type="term" value="C:membrane"/>
    <property type="evidence" value="ECO:0007669"/>
    <property type="project" value="UniProtKB-SubCell"/>
</dbReference>
<dbReference type="PANTHER" id="PTHR14948">
    <property type="entry name" value="NG5"/>
    <property type="match status" value="1"/>
</dbReference>
<evidence type="ECO:0000256" key="1">
    <source>
        <dbReference type="ARBA" id="ARBA00004370"/>
    </source>
</evidence>
<sequence>MATSPSGAPETCMAAQQEPEEPMSSQPDGEAAPQPAAEEQQTSDAPEGRPIEREKSVDHLTVISEVTETSNGIAPVVAQTSPTVSSVSPKFHAKPGSHINGKPRLGSRSGSTITEVTGDGSKPRDYLILAILSCFCPLVPINIIALTFSIMSRNSLQQGNVDGARRLGRNALVLSVVSILGGIAIIAAAIAFNWGRKYGTSPSHSPPPFCPELNPNSLWKHQYGKTIVLLFQLVVFFLHDDEHDLPDALPPTQPANSVPTLTDGSLCGSSFAPDPTRFSPTILESDVCLCGRGIIGVEANCWISCSGAKMV</sequence>
<keyword evidence="3 7" id="KW-0812">Transmembrane</keyword>
<feature type="transmembrane region" description="Helical" evidence="7">
    <location>
        <begin position="126"/>
        <end position="151"/>
    </location>
</feature>
<reference evidence="8 9" key="1">
    <citation type="journal article" date="2018" name="G3 (Bethesda)">
        <title>A High-Quality Reference Genome for the Invasive Mosquitofish Gambusia affinis Using a Chicago Library.</title>
        <authorList>
            <person name="Hoffberg S.L."/>
            <person name="Troendle N.J."/>
            <person name="Glenn T.C."/>
            <person name="Mahmud O."/>
            <person name="Louha S."/>
            <person name="Chalopin D."/>
            <person name="Bennetzen J.L."/>
            <person name="Mauricio R."/>
        </authorList>
    </citation>
    <scope>NUCLEOTIDE SEQUENCE [LARGE SCALE GENOMIC DNA]</scope>
    <source>
        <strain evidence="8">NE01/NJP1002.9</strain>
        <tissue evidence="8">Muscle</tissue>
    </source>
</reference>
<feature type="transmembrane region" description="Helical" evidence="7">
    <location>
        <begin position="171"/>
        <end position="194"/>
    </location>
</feature>
<evidence type="ECO:0000256" key="5">
    <source>
        <dbReference type="ARBA" id="ARBA00023136"/>
    </source>
</evidence>
<evidence type="ECO:0000313" key="9">
    <source>
        <dbReference type="Proteomes" id="UP000250572"/>
    </source>
</evidence>
<organism evidence="8 9">
    <name type="scientific">Gambusia affinis</name>
    <name type="common">Western mosquitofish</name>
    <name type="synonym">Heterandria affinis</name>
    <dbReference type="NCBI Taxonomy" id="33528"/>
    <lineage>
        <taxon>Eukaryota</taxon>
        <taxon>Metazoa</taxon>
        <taxon>Chordata</taxon>
        <taxon>Craniata</taxon>
        <taxon>Vertebrata</taxon>
        <taxon>Euteleostomi</taxon>
        <taxon>Actinopterygii</taxon>
        <taxon>Neopterygii</taxon>
        <taxon>Teleostei</taxon>
        <taxon>Neoteleostei</taxon>
        <taxon>Acanthomorphata</taxon>
        <taxon>Ovalentaria</taxon>
        <taxon>Atherinomorphae</taxon>
        <taxon>Cyprinodontiformes</taxon>
        <taxon>Poeciliidae</taxon>
        <taxon>Poeciliinae</taxon>
        <taxon>Gambusia</taxon>
    </lineage>
</organism>
<feature type="region of interest" description="Disordered" evidence="6">
    <location>
        <begin position="1"/>
        <end position="56"/>
    </location>
</feature>
<evidence type="ECO:0000256" key="6">
    <source>
        <dbReference type="SAM" id="MobiDB-lite"/>
    </source>
</evidence>
<evidence type="ECO:0000256" key="3">
    <source>
        <dbReference type="ARBA" id="ARBA00022692"/>
    </source>
</evidence>
<evidence type="ECO:0000256" key="7">
    <source>
        <dbReference type="SAM" id="Phobius"/>
    </source>
</evidence>
<dbReference type="STRING" id="33528.ENSGAFP00000029951"/>
<dbReference type="Proteomes" id="UP000250572">
    <property type="component" value="Unassembled WGS sequence"/>
</dbReference>
<evidence type="ECO:0000256" key="2">
    <source>
        <dbReference type="ARBA" id="ARBA00006843"/>
    </source>
</evidence>
<feature type="compositionally biased region" description="Basic and acidic residues" evidence="6">
    <location>
        <begin position="46"/>
        <end position="56"/>
    </location>
</feature>
<keyword evidence="5 7" id="KW-0472">Membrane</keyword>
<gene>
    <name evidence="8" type="ORF">CCH79_00020541</name>
</gene>
<keyword evidence="4 7" id="KW-1133">Transmembrane helix</keyword>
<accession>A0A315VXU0</accession>
<dbReference type="AlphaFoldDB" id="A0A315VXU0"/>
<feature type="non-terminal residue" evidence="8">
    <location>
        <position position="311"/>
    </location>
</feature>
<comment type="caution">
    <text evidence="8">The sequence shown here is derived from an EMBL/GenBank/DDBJ whole genome shotgun (WGS) entry which is preliminary data.</text>
</comment>
<evidence type="ECO:0000256" key="4">
    <source>
        <dbReference type="ARBA" id="ARBA00022989"/>
    </source>
</evidence>
<comment type="similarity">
    <text evidence="2">Belongs to the CD225/Dispanin family.</text>
</comment>
<keyword evidence="9" id="KW-1185">Reference proteome</keyword>
<dbReference type="EMBL" id="NHOQ01000940">
    <property type="protein sequence ID" value="PWA28146.1"/>
    <property type="molecule type" value="Genomic_DNA"/>
</dbReference>
<dbReference type="InterPro" id="IPR007593">
    <property type="entry name" value="CD225/Dispanin_fam"/>
</dbReference>
<proteinExistence type="inferred from homology"/>
<feature type="region of interest" description="Disordered" evidence="6">
    <location>
        <begin position="85"/>
        <end position="117"/>
    </location>
</feature>
<dbReference type="PANTHER" id="PTHR14948:SF20">
    <property type="entry name" value="PROLINE-RICH TRANSMEMBRANE PROTEIN 2"/>
    <property type="match status" value="1"/>
</dbReference>
<dbReference type="Pfam" id="PF04505">
    <property type="entry name" value="CD225"/>
    <property type="match status" value="1"/>
</dbReference>
<dbReference type="InterPro" id="IPR051423">
    <property type="entry name" value="CD225/Dispanin"/>
</dbReference>
<protein>
    <recommendedName>
        <fullName evidence="10">Proline-rich transmembrane protein 2</fullName>
    </recommendedName>
</protein>
<evidence type="ECO:0008006" key="10">
    <source>
        <dbReference type="Google" id="ProtNLM"/>
    </source>
</evidence>
<evidence type="ECO:0000313" key="8">
    <source>
        <dbReference type="EMBL" id="PWA28146.1"/>
    </source>
</evidence>
<comment type="subcellular location">
    <subcellularLocation>
        <location evidence="1">Membrane</location>
    </subcellularLocation>
</comment>
<name>A0A315VXU0_GAMAF</name>
<feature type="compositionally biased region" description="Low complexity" evidence="6">
    <location>
        <begin position="30"/>
        <end position="40"/>
    </location>
</feature>